<dbReference type="AlphaFoldDB" id="M1V773"/>
<dbReference type="HOGENOM" id="CLU_080628_3_1_1"/>
<keyword evidence="3 6" id="KW-0175">Coiled coil</keyword>
<name>M1V773_CYAM1</name>
<evidence type="ECO:0000313" key="10">
    <source>
        <dbReference type="Proteomes" id="UP000007014"/>
    </source>
</evidence>
<dbReference type="eggNOG" id="KOG3433">
    <property type="taxonomic scope" value="Eukaryota"/>
</dbReference>
<feature type="coiled-coil region" evidence="6">
    <location>
        <begin position="81"/>
        <end position="115"/>
    </location>
</feature>
<gene>
    <name evidence="9" type="ORF">CYME_CMG028C</name>
</gene>
<dbReference type="Pfam" id="PF03962">
    <property type="entry name" value="Mnd1"/>
    <property type="match status" value="1"/>
</dbReference>
<protein>
    <submittedName>
        <fullName evidence="9">Similar to meiotic nuclear division protein Mnd1</fullName>
    </submittedName>
</protein>
<dbReference type="InterPro" id="IPR040453">
    <property type="entry name" value="Mnd1_HTH"/>
</dbReference>
<reference evidence="9 10" key="1">
    <citation type="journal article" date="2004" name="Nature">
        <title>Genome sequence of the ultrasmall unicellular red alga Cyanidioschyzon merolae 10D.</title>
        <authorList>
            <person name="Matsuzaki M."/>
            <person name="Misumi O."/>
            <person name="Shin-i T."/>
            <person name="Maruyama S."/>
            <person name="Takahara M."/>
            <person name="Miyagishima S."/>
            <person name="Mori T."/>
            <person name="Nishida K."/>
            <person name="Yagisawa F."/>
            <person name="Nishida K."/>
            <person name="Yoshida Y."/>
            <person name="Nishimura Y."/>
            <person name="Nakao S."/>
            <person name="Kobayashi T."/>
            <person name="Momoyama Y."/>
            <person name="Higashiyama T."/>
            <person name="Minoda A."/>
            <person name="Sano M."/>
            <person name="Nomoto H."/>
            <person name="Oishi K."/>
            <person name="Hayashi H."/>
            <person name="Ohta F."/>
            <person name="Nishizaka S."/>
            <person name="Haga S."/>
            <person name="Miura S."/>
            <person name="Morishita T."/>
            <person name="Kabeya Y."/>
            <person name="Terasawa K."/>
            <person name="Suzuki Y."/>
            <person name="Ishii Y."/>
            <person name="Asakawa S."/>
            <person name="Takano H."/>
            <person name="Ohta N."/>
            <person name="Kuroiwa H."/>
            <person name="Tanaka K."/>
            <person name="Shimizu N."/>
            <person name="Sugano S."/>
            <person name="Sato N."/>
            <person name="Nozaki H."/>
            <person name="Ogasawara N."/>
            <person name="Kohara Y."/>
            <person name="Kuroiwa T."/>
        </authorList>
    </citation>
    <scope>NUCLEOTIDE SEQUENCE [LARGE SCALE GENOMIC DNA]</scope>
    <source>
        <strain evidence="9 10">10D</strain>
    </source>
</reference>
<feature type="domain" description="Mnd1 HTH" evidence="7">
    <location>
        <begin position="18"/>
        <end position="77"/>
    </location>
</feature>
<dbReference type="OMA" id="VCYWAFP"/>
<dbReference type="OrthoDB" id="273345at2759"/>
<evidence type="ECO:0000259" key="7">
    <source>
        <dbReference type="Pfam" id="PF03962"/>
    </source>
</evidence>
<dbReference type="GO" id="GO:0003690">
    <property type="term" value="F:double-stranded DNA binding"/>
    <property type="evidence" value="ECO:0007669"/>
    <property type="project" value="InterPro"/>
</dbReference>
<dbReference type="KEGG" id="cme:CYME_CMG028C"/>
<feature type="domain" description="Leucine zipper with capping helix" evidence="8">
    <location>
        <begin position="153"/>
        <end position="205"/>
    </location>
</feature>
<organism evidence="9 10">
    <name type="scientific">Cyanidioschyzon merolae (strain NIES-3377 / 10D)</name>
    <name type="common">Unicellular red alga</name>
    <dbReference type="NCBI Taxonomy" id="280699"/>
    <lineage>
        <taxon>Eukaryota</taxon>
        <taxon>Rhodophyta</taxon>
        <taxon>Bangiophyceae</taxon>
        <taxon>Cyanidiales</taxon>
        <taxon>Cyanidiaceae</taxon>
        <taxon>Cyanidioschyzon</taxon>
    </lineage>
</organism>
<evidence type="ECO:0000256" key="3">
    <source>
        <dbReference type="ARBA" id="ARBA00023054"/>
    </source>
</evidence>
<dbReference type="EMBL" id="AP006489">
    <property type="protein sequence ID" value="BAM79559.1"/>
    <property type="molecule type" value="Genomic_DNA"/>
</dbReference>
<evidence type="ECO:0000256" key="2">
    <source>
        <dbReference type="ARBA" id="ARBA00005981"/>
    </source>
</evidence>
<accession>M1V773</accession>
<reference evidence="9 10" key="2">
    <citation type="journal article" date="2007" name="BMC Biol.">
        <title>A 100%-complete sequence reveals unusually simple genomic features in the hot-spring red alga Cyanidioschyzon merolae.</title>
        <authorList>
            <person name="Nozaki H."/>
            <person name="Takano H."/>
            <person name="Misumi O."/>
            <person name="Terasawa K."/>
            <person name="Matsuzaki M."/>
            <person name="Maruyama S."/>
            <person name="Nishida K."/>
            <person name="Yagisawa F."/>
            <person name="Yoshida Y."/>
            <person name="Fujiwara T."/>
            <person name="Takio S."/>
            <person name="Tamura K."/>
            <person name="Chung S.J."/>
            <person name="Nakamura S."/>
            <person name="Kuroiwa H."/>
            <person name="Tanaka K."/>
            <person name="Sato N."/>
            <person name="Kuroiwa T."/>
        </authorList>
    </citation>
    <scope>NUCLEOTIDE SEQUENCE [LARGE SCALE GENOMIC DNA]</scope>
    <source>
        <strain evidence="9 10">10D</strain>
    </source>
</reference>
<dbReference type="InterPro" id="IPR040661">
    <property type="entry name" value="LZ3wCH"/>
</dbReference>
<evidence type="ECO:0000256" key="5">
    <source>
        <dbReference type="PIRNR" id="PIRNR026991"/>
    </source>
</evidence>
<dbReference type="PIRSF" id="PIRSF026991">
    <property type="entry name" value="Mnd1"/>
    <property type="match status" value="1"/>
</dbReference>
<evidence type="ECO:0000256" key="4">
    <source>
        <dbReference type="ARBA" id="ARBA00023242"/>
    </source>
</evidence>
<dbReference type="GeneID" id="16993312"/>
<evidence type="ECO:0000313" key="9">
    <source>
        <dbReference type="EMBL" id="BAM79559.1"/>
    </source>
</evidence>
<keyword evidence="10" id="KW-1185">Reference proteome</keyword>
<dbReference type="Pfam" id="PF18517">
    <property type="entry name" value="LZ3wCH"/>
    <property type="match status" value="1"/>
</dbReference>
<evidence type="ECO:0000256" key="1">
    <source>
        <dbReference type="ARBA" id="ARBA00004123"/>
    </source>
</evidence>
<dbReference type="STRING" id="280699.M1V773"/>
<proteinExistence type="inferred from homology"/>
<evidence type="ECO:0000259" key="8">
    <source>
        <dbReference type="Pfam" id="PF18517"/>
    </source>
</evidence>
<sequence length="207" mass="24013">MASGKRKGLSFDDKKTRLLELFNETCDFYTLKELEKIAPKLKGIITQSVKDVLQSLVDDDLVNSDKCGVQTIYWCLPSEAVAKRQRRLDALQQQLAEKRQKLTALQRQLVQVQAGREDSVERTAVLERLAACEAAWRERQRTLESYLECDPDVLAQRETETKTLIEQANRWTDNLYVIRSYVQRNLGVDLDLFDQQFELKPALQYLE</sequence>
<dbReference type="RefSeq" id="XP_005535845.1">
    <property type="nucleotide sequence ID" value="XM_005535788.1"/>
</dbReference>
<dbReference type="Proteomes" id="UP000007014">
    <property type="component" value="Chromosome 7"/>
</dbReference>
<dbReference type="InterPro" id="IPR005647">
    <property type="entry name" value="Mnd1"/>
</dbReference>
<dbReference type="GO" id="GO:0007131">
    <property type="term" value="P:reciprocal meiotic recombination"/>
    <property type="evidence" value="ECO:0007669"/>
    <property type="project" value="InterPro"/>
</dbReference>
<evidence type="ECO:0000256" key="6">
    <source>
        <dbReference type="SAM" id="Coils"/>
    </source>
</evidence>
<comment type="similarity">
    <text evidence="2 5">Belongs to the MND1 family.</text>
</comment>
<keyword evidence="4 5" id="KW-0539">Nucleus</keyword>
<comment type="function">
    <text evidence="5">Required for proper homologous chromosome pairing and efficient cross-over and intragenic recombination during meiosis.</text>
</comment>
<dbReference type="GO" id="GO:0005634">
    <property type="term" value="C:nucleus"/>
    <property type="evidence" value="ECO:0007669"/>
    <property type="project" value="UniProtKB-SubCell"/>
</dbReference>
<comment type="subcellular location">
    <subcellularLocation>
        <location evidence="1 5">Nucleus</location>
    </subcellularLocation>
</comment>
<dbReference type="Gramene" id="CMG028CT">
    <property type="protein sequence ID" value="CMG028CT"/>
    <property type="gene ID" value="CMG028C"/>
</dbReference>